<dbReference type="PANTHER" id="PTHR15237:SF0">
    <property type="entry name" value="CELL CYCLE CHECKPOINT CONTROL PROTEIN"/>
    <property type="match status" value="1"/>
</dbReference>
<dbReference type="SUPFAM" id="SSF55979">
    <property type="entry name" value="DNA clamp"/>
    <property type="match status" value="1"/>
</dbReference>
<dbReference type="OrthoDB" id="60092at2759"/>
<dbReference type="InterPro" id="IPR007268">
    <property type="entry name" value="Rad9/Ddc1"/>
</dbReference>
<dbReference type="InterPro" id="IPR046938">
    <property type="entry name" value="DNA_clamp_sf"/>
</dbReference>
<dbReference type="Gene3D" id="3.70.10.10">
    <property type="match status" value="1"/>
</dbReference>
<keyword evidence="3" id="KW-1185">Reference proteome</keyword>
<evidence type="ECO:0000256" key="1">
    <source>
        <dbReference type="SAM" id="MobiDB-lite"/>
    </source>
</evidence>
<dbReference type="EMBL" id="ML179124">
    <property type="protein sequence ID" value="THU99152.1"/>
    <property type="molecule type" value="Genomic_DNA"/>
</dbReference>
<dbReference type="GO" id="GO:0000076">
    <property type="term" value="P:DNA replication checkpoint signaling"/>
    <property type="evidence" value="ECO:0007669"/>
    <property type="project" value="TreeGrafter"/>
</dbReference>
<dbReference type="PANTHER" id="PTHR15237">
    <property type="entry name" value="DNA REPAIR PROTEIN RAD9"/>
    <property type="match status" value="1"/>
</dbReference>
<dbReference type="GO" id="GO:0006281">
    <property type="term" value="P:DNA repair"/>
    <property type="evidence" value="ECO:0007669"/>
    <property type="project" value="TreeGrafter"/>
</dbReference>
<proteinExistence type="predicted"/>
<dbReference type="GO" id="GO:0031573">
    <property type="term" value="P:mitotic intra-S DNA damage checkpoint signaling"/>
    <property type="evidence" value="ECO:0007669"/>
    <property type="project" value="TreeGrafter"/>
</dbReference>
<name>A0A4S8M9S4_DENBC</name>
<evidence type="ECO:0000313" key="3">
    <source>
        <dbReference type="Proteomes" id="UP000297245"/>
    </source>
</evidence>
<feature type="compositionally biased region" description="Low complexity" evidence="1">
    <location>
        <begin position="361"/>
        <end position="379"/>
    </location>
</feature>
<dbReference type="Proteomes" id="UP000297245">
    <property type="component" value="Unassembled WGS sequence"/>
</dbReference>
<dbReference type="AlphaFoldDB" id="A0A4S8M9S4"/>
<dbReference type="GO" id="GO:0030896">
    <property type="term" value="C:checkpoint clamp complex"/>
    <property type="evidence" value="ECO:0007669"/>
    <property type="project" value="InterPro"/>
</dbReference>
<gene>
    <name evidence="2" type="ORF">K435DRAFT_964605</name>
</gene>
<organism evidence="2 3">
    <name type="scientific">Dendrothele bispora (strain CBS 962.96)</name>
    <dbReference type="NCBI Taxonomy" id="1314807"/>
    <lineage>
        <taxon>Eukaryota</taxon>
        <taxon>Fungi</taxon>
        <taxon>Dikarya</taxon>
        <taxon>Basidiomycota</taxon>
        <taxon>Agaricomycotina</taxon>
        <taxon>Agaricomycetes</taxon>
        <taxon>Agaricomycetidae</taxon>
        <taxon>Agaricales</taxon>
        <taxon>Agaricales incertae sedis</taxon>
        <taxon>Dendrothele</taxon>
    </lineage>
</organism>
<accession>A0A4S8M9S4</accession>
<reference evidence="2 3" key="1">
    <citation type="journal article" date="2019" name="Nat. Ecol. Evol.">
        <title>Megaphylogeny resolves global patterns of mushroom evolution.</title>
        <authorList>
            <person name="Varga T."/>
            <person name="Krizsan K."/>
            <person name="Foldi C."/>
            <person name="Dima B."/>
            <person name="Sanchez-Garcia M."/>
            <person name="Sanchez-Ramirez S."/>
            <person name="Szollosi G.J."/>
            <person name="Szarkandi J.G."/>
            <person name="Papp V."/>
            <person name="Albert L."/>
            <person name="Andreopoulos W."/>
            <person name="Angelini C."/>
            <person name="Antonin V."/>
            <person name="Barry K.W."/>
            <person name="Bougher N.L."/>
            <person name="Buchanan P."/>
            <person name="Buyck B."/>
            <person name="Bense V."/>
            <person name="Catcheside P."/>
            <person name="Chovatia M."/>
            <person name="Cooper J."/>
            <person name="Damon W."/>
            <person name="Desjardin D."/>
            <person name="Finy P."/>
            <person name="Geml J."/>
            <person name="Haridas S."/>
            <person name="Hughes K."/>
            <person name="Justo A."/>
            <person name="Karasinski D."/>
            <person name="Kautmanova I."/>
            <person name="Kiss B."/>
            <person name="Kocsube S."/>
            <person name="Kotiranta H."/>
            <person name="LaButti K.M."/>
            <person name="Lechner B.E."/>
            <person name="Liimatainen K."/>
            <person name="Lipzen A."/>
            <person name="Lukacs Z."/>
            <person name="Mihaltcheva S."/>
            <person name="Morgado L.N."/>
            <person name="Niskanen T."/>
            <person name="Noordeloos M.E."/>
            <person name="Ohm R.A."/>
            <person name="Ortiz-Santana B."/>
            <person name="Ovrebo C."/>
            <person name="Racz N."/>
            <person name="Riley R."/>
            <person name="Savchenko A."/>
            <person name="Shiryaev A."/>
            <person name="Soop K."/>
            <person name="Spirin V."/>
            <person name="Szebenyi C."/>
            <person name="Tomsovsky M."/>
            <person name="Tulloss R.E."/>
            <person name="Uehling J."/>
            <person name="Grigoriev I.V."/>
            <person name="Vagvolgyi C."/>
            <person name="Papp T."/>
            <person name="Martin F.M."/>
            <person name="Miettinen O."/>
            <person name="Hibbett D.S."/>
            <person name="Nagy L.G."/>
        </authorList>
    </citation>
    <scope>NUCLEOTIDE SEQUENCE [LARGE SCALE GENOMIC DNA]</scope>
    <source>
        <strain evidence="2 3">CBS 962.96</strain>
    </source>
</reference>
<dbReference type="GO" id="GO:0071479">
    <property type="term" value="P:cellular response to ionizing radiation"/>
    <property type="evidence" value="ECO:0007669"/>
    <property type="project" value="TreeGrafter"/>
</dbReference>
<dbReference type="Pfam" id="PF04139">
    <property type="entry name" value="Rad9"/>
    <property type="match status" value="1"/>
</dbReference>
<sequence length="519" mass="57518">MQLSFDSFALKPFTRSLLCLSKYGEELSIYATPDVFSLSCTNSSKSAYCRFRYNKDFFSKYRLGSGNKANAAIEELPHVTGQLATRSLLSILKHKTVESTLERCEISIIDGVLNSKSASDPDIGEGDVDIDSLESRLVVRLHCKHGVIKTHKLNLNIPTSLLAPGVPETLNESFLTIGSRTIKGMLELFPFVKNAKSDPQLVWTFGEVEVVISSLESSLDSKGQAQLNTEMGISVDEFNPYSLYAAPTTIAFHLKEFNATIAFAHASNLPIDIRFTDPTAPLFIELEGDSFETLFVISTNQVQTSTSETKLVREGSAPVRKRLRDETPAGETPRFKKPMKVVQATDRASMARDASMTRETPMSMSHSRLSVSQQSLSPLPTIPPPQLSNGRYENSLRVSTPLSDTWAHQPLSATTARNHLESENQHNHSQDPLFLPSSSQLSIMDEDALRESGLGIEKMTAEEFDAMMEDEGEEVDTDMRASDHFVDNQIDEVDELMALQPTQGNGINESKAFYPLFED</sequence>
<feature type="region of interest" description="Disordered" evidence="1">
    <location>
        <begin position="314"/>
        <end position="392"/>
    </location>
</feature>
<protein>
    <recommendedName>
        <fullName evidence="4">Rad9-domain-containing protein</fullName>
    </recommendedName>
</protein>
<evidence type="ECO:0008006" key="4">
    <source>
        <dbReference type="Google" id="ProtNLM"/>
    </source>
</evidence>
<evidence type="ECO:0000313" key="2">
    <source>
        <dbReference type="EMBL" id="THU99152.1"/>
    </source>
</evidence>